<proteinExistence type="predicted"/>
<evidence type="ECO:0000256" key="1">
    <source>
        <dbReference type="SAM" id="MobiDB-lite"/>
    </source>
</evidence>
<dbReference type="Proteomes" id="UP000008909">
    <property type="component" value="Unassembled WGS sequence"/>
</dbReference>
<evidence type="ECO:0000313" key="3">
    <source>
        <dbReference type="Proteomes" id="UP000008909"/>
    </source>
</evidence>
<name>G7Y914_CLOSI</name>
<evidence type="ECO:0000313" key="2">
    <source>
        <dbReference type="EMBL" id="GAA49449.1"/>
    </source>
</evidence>
<feature type="region of interest" description="Disordered" evidence="1">
    <location>
        <begin position="174"/>
        <end position="313"/>
    </location>
</feature>
<keyword evidence="3" id="KW-1185">Reference proteome</keyword>
<feature type="compositionally biased region" description="Polar residues" evidence="1">
    <location>
        <begin position="222"/>
        <end position="241"/>
    </location>
</feature>
<feature type="region of interest" description="Disordered" evidence="1">
    <location>
        <begin position="456"/>
        <end position="495"/>
    </location>
</feature>
<protein>
    <submittedName>
        <fullName evidence="2">Uncharacterized protein</fullName>
    </submittedName>
</protein>
<feature type="compositionally biased region" description="Low complexity" evidence="1">
    <location>
        <begin position="283"/>
        <end position="294"/>
    </location>
</feature>
<reference evidence="2" key="1">
    <citation type="journal article" date="2011" name="Genome Biol.">
        <title>The draft genome of the carcinogenic human liver fluke Clonorchis sinensis.</title>
        <authorList>
            <person name="Wang X."/>
            <person name="Chen W."/>
            <person name="Huang Y."/>
            <person name="Sun J."/>
            <person name="Men J."/>
            <person name="Liu H."/>
            <person name="Luo F."/>
            <person name="Guo L."/>
            <person name="Lv X."/>
            <person name="Deng C."/>
            <person name="Zhou C."/>
            <person name="Fan Y."/>
            <person name="Li X."/>
            <person name="Huang L."/>
            <person name="Hu Y."/>
            <person name="Liang C."/>
            <person name="Hu X."/>
            <person name="Xu J."/>
            <person name="Yu X."/>
        </authorList>
    </citation>
    <scope>NUCLEOTIDE SEQUENCE [LARGE SCALE GENOMIC DNA]</scope>
    <source>
        <strain evidence="2">Henan</strain>
    </source>
</reference>
<reference key="2">
    <citation type="submission" date="2011-10" db="EMBL/GenBank/DDBJ databases">
        <title>The genome and transcriptome sequence of Clonorchis sinensis provide insights into the carcinogenic liver fluke.</title>
        <authorList>
            <person name="Wang X."/>
            <person name="Huang Y."/>
            <person name="Chen W."/>
            <person name="Liu H."/>
            <person name="Guo L."/>
            <person name="Chen Y."/>
            <person name="Luo F."/>
            <person name="Zhou W."/>
            <person name="Sun J."/>
            <person name="Mao Q."/>
            <person name="Liang P."/>
            <person name="Zhou C."/>
            <person name="Tian Y."/>
            <person name="Men J."/>
            <person name="Lv X."/>
            <person name="Huang L."/>
            <person name="Zhou J."/>
            <person name="Hu Y."/>
            <person name="Li R."/>
            <person name="Zhang F."/>
            <person name="Lei H."/>
            <person name="Li X."/>
            <person name="Hu X."/>
            <person name="Liang C."/>
            <person name="Xu J."/>
            <person name="Wu Z."/>
            <person name="Yu X."/>
        </authorList>
    </citation>
    <scope>NUCLEOTIDE SEQUENCE</scope>
    <source>
        <strain>Henan</strain>
    </source>
</reference>
<dbReference type="AlphaFoldDB" id="G7Y914"/>
<organism evidence="2 3">
    <name type="scientific">Clonorchis sinensis</name>
    <name type="common">Chinese liver fluke</name>
    <dbReference type="NCBI Taxonomy" id="79923"/>
    <lineage>
        <taxon>Eukaryota</taxon>
        <taxon>Metazoa</taxon>
        <taxon>Spiralia</taxon>
        <taxon>Lophotrochozoa</taxon>
        <taxon>Platyhelminthes</taxon>
        <taxon>Trematoda</taxon>
        <taxon>Digenea</taxon>
        <taxon>Opisthorchiida</taxon>
        <taxon>Opisthorchiata</taxon>
        <taxon>Opisthorchiidae</taxon>
        <taxon>Clonorchis</taxon>
    </lineage>
</organism>
<dbReference type="EMBL" id="DF142960">
    <property type="protein sequence ID" value="GAA49449.1"/>
    <property type="molecule type" value="Genomic_DNA"/>
</dbReference>
<gene>
    <name evidence="2" type="ORF">CLF_103080</name>
</gene>
<feature type="compositionally biased region" description="Low complexity" evidence="1">
    <location>
        <begin position="262"/>
        <end position="273"/>
    </location>
</feature>
<accession>G7Y914</accession>
<sequence>MWVGYFNHCFGGSLIPQSRRRYAPASPPANYAPSPDYALFSMYLPIGMARHVEHMAKPACTFKSAARIVTSVCLDIHRSPEGFSQNAFDNLMLRFVGARWRRFPLQATGALSDNSINQSNEVRCRRYNSQKLERQFIRKIVVLGSELNTLKSGSVGPLQHNLWKNLTSLHRISTPIRRKHQLDKAPGPDGSSEKRVLSDGQNQVSYADPPSSRQPHNERADNTTPVSHSRSGSAASTTVRSLANGGAGNGALANSHVNGITSSGSSPCTSVSEHPPPSEHSDSSPSTTAPPNSAHLNHGRPDGSPSHRTLTPREPGLFVKFKPLIHCASFTNVTDICFSPSSSHNLVLIGDHLSFALRCMCCCMHLPHLLLEQCMSPLPEYTDDFDSWYQNLFNYRQNDVERTNKRWITMPVSANAYRVGDQTTGLIDGWGAFGYDSGHHPIEGVVRTITPNSIVASERSNRGGRSSTSPVIRVYAKSSRRPPSDVSDVDEADDDEDIPEVLKDYSFFFNLTFAIDQFHNMVKRYELPVYLSAVHEGRENVQWTWNGETRVFGNKAIIDRSLLFVGEPHEPLLIYTFGSVYGMWSQLPNHFSTRRILSILSCLAASPDSSVVSELPQGLWFNQPNRNEIKLAPETPNHR</sequence>